<accession>A0ABT2P3S2</accession>
<organism evidence="6 8">
    <name type="scientific">Shewanella phaeophyticola</name>
    <dbReference type="NCBI Taxonomy" id="2978345"/>
    <lineage>
        <taxon>Bacteria</taxon>
        <taxon>Pseudomonadati</taxon>
        <taxon>Pseudomonadota</taxon>
        <taxon>Gammaproteobacteria</taxon>
        <taxon>Alteromonadales</taxon>
        <taxon>Shewanellaceae</taxon>
        <taxon>Shewanella</taxon>
    </lineage>
</organism>
<protein>
    <submittedName>
        <fullName evidence="6">Acetyltransferase</fullName>
    </submittedName>
</protein>
<dbReference type="PROSITE" id="PS00101">
    <property type="entry name" value="HEXAPEP_TRANSFERASES"/>
    <property type="match status" value="1"/>
</dbReference>
<name>A0ABT2P3S2_9GAMM</name>
<dbReference type="EMBL" id="JAODOQ010000001">
    <property type="protein sequence ID" value="MCT8987249.1"/>
    <property type="molecule type" value="Genomic_DNA"/>
</dbReference>
<comment type="caution">
    <text evidence="6">The sequence shown here is derived from an EMBL/GenBank/DDBJ whole genome shotgun (WGS) entry which is preliminary data.</text>
</comment>
<reference evidence="6" key="1">
    <citation type="submission" date="2022-09" db="EMBL/GenBank/DDBJ databases">
        <title>Shewanella sp. KJ10-1 sp.nov, isolated from marine algae.</title>
        <authorList>
            <person name="Butt M."/>
            <person name="Lee J.K."/>
            <person name="Kim J.M."/>
            <person name="Choi D.G."/>
        </authorList>
    </citation>
    <scope>NUCLEOTIDE SEQUENCE</scope>
    <source>
        <strain evidence="6">KJ10-1</strain>
    </source>
</reference>
<dbReference type="InterPro" id="IPR020019">
    <property type="entry name" value="AcTrfase_PglD-like"/>
</dbReference>
<keyword evidence="8" id="KW-1185">Reference proteome</keyword>
<dbReference type="Pfam" id="PF00132">
    <property type="entry name" value="Hexapep"/>
    <property type="match status" value="1"/>
</dbReference>
<gene>
    <name evidence="6" type="ORF">N4T56_13195</name>
    <name evidence="7" type="ORF">N4T56_22200</name>
</gene>
<evidence type="ECO:0000259" key="5">
    <source>
        <dbReference type="Pfam" id="PF17836"/>
    </source>
</evidence>
<feature type="domain" description="PglD N-terminal" evidence="5">
    <location>
        <begin position="5"/>
        <end position="71"/>
    </location>
</feature>
<evidence type="ECO:0000256" key="1">
    <source>
        <dbReference type="ARBA" id="ARBA00007274"/>
    </source>
</evidence>
<dbReference type="InterPro" id="IPR018357">
    <property type="entry name" value="Hexapep_transf_CS"/>
</dbReference>
<evidence type="ECO:0000313" key="7">
    <source>
        <dbReference type="EMBL" id="MCT8988655.1"/>
    </source>
</evidence>
<comment type="similarity">
    <text evidence="1">Belongs to the transferase hexapeptide repeat family.</text>
</comment>
<dbReference type="PANTHER" id="PTHR43300:SF7">
    <property type="entry name" value="UDP-N-ACETYLBACILLOSAMINE N-ACETYLTRANSFERASE"/>
    <property type="match status" value="1"/>
</dbReference>
<evidence type="ECO:0000313" key="8">
    <source>
        <dbReference type="Proteomes" id="UP001431192"/>
    </source>
</evidence>
<evidence type="ECO:0000256" key="4">
    <source>
        <dbReference type="ARBA" id="ARBA00023315"/>
    </source>
</evidence>
<dbReference type="InterPro" id="IPR050179">
    <property type="entry name" value="Trans_hexapeptide_repeat"/>
</dbReference>
<dbReference type="InterPro" id="IPR011004">
    <property type="entry name" value="Trimer_LpxA-like_sf"/>
</dbReference>
<dbReference type="Pfam" id="PF17836">
    <property type="entry name" value="PglD_N"/>
    <property type="match status" value="1"/>
</dbReference>
<proteinExistence type="inferred from homology"/>
<keyword evidence="4" id="KW-0012">Acyltransferase</keyword>
<dbReference type="CDD" id="cd03360">
    <property type="entry name" value="LbH_AT_putative"/>
    <property type="match status" value="1"/>
</dbReference>
<dbReference type="Proteomes" id="UP001431192">
    <property type="component" value="Unassembled WGS sequence"/>
</dbReference>
<evidence type="ECO:0000256" key="3">
    <source>
        <dbReference type="ARBA" id="ARBA00022737"/>
    </source>
</evidence>
<dbReference type="Gene3D" id="2.160.10.10">
    <property type="entry name" value="Hexapeptide repeat proteins"/>
    <property type="match status" value="1"/>
</dbReference>
<dbReference type="InterPro" id="IPR001451">
    <property type="entry name" value="Hexapep"/>
</dbReference>
<dbReference type="RefSeq" id="WP_261733553.1">
    <property type="nucleotide sequence ID" value="NZ_JAODOQ010000001.1"/>
</dbReference>
<keyword evidence="2" id="KW-0808">Transferase</keyword>
<dbReference type="PANTHER" id="PTHR43300">
    <property type="entry name" value="ACETYLTRANSFERASE"/>
    <property type="match status" value="1"/>
</dbReference>
<dbReference type="SUPFAM" id="SSF51161">
    <property type="entry name" value="Trimeric LpxA-like enzymes"/>
    <property type="match status" value="1"/>
</dbReference>
<keyword evidence="3" id="KW-0677">Repeat</keyword>
<evidence type="ECO:0000313" key="6">
    <source>
        <dbReference type="EMBL" id="MCT8987249.1"/>
    </source>
</evidence>
<sequence>MSKPLIMIGSGGHASVLMDLLHLNGCNVIAYVSSEKNNNNQMFESIQYLSDDDDIGQFNPDDVLLVNGLGSLPKQQNREKVAAFFSKLGFSFATVISPHAIVSSSAYLAQGVQVMSGAIIQTGAYIGENSIINTGAIIEHDCNVGANNHIAPRATLCGNVTTQDDVHIGVHACVIQGVDIGKNVVVGAGASVVTNVEEKSVVYGHQALIRKKE</sequence>
<dbReference type="Gene3D" id="3.40.50.20">
    <property type="match status" value="1"/>
</dbReference>
<evidence type="ECO:0000256" key="2">
    <source>
        <dbReference type="ARBA" id="ARBA00022679"/>
    </source>
</evidence>
<dbReference type="Pfam" id="PF14602">
    <property type="entry name" value="Hexapep_2"/>
    <property type="match status" value="1"/>
</dbReference>
<dbReference type="NCBIfam" id="TIGR03570">
    <property type="entry name" value="NeuD_NnaD"/>
    <property type="match status" value="1"/>
</dbReference>
<dbReference type="EMBL" id="JAODOQ010000002">
    <property type="protein sequence ID" value="MCT8988655.1"/>
    <property type="molecule type" value="Genomic_DNA"/>
</dbReference>
<dbReference type="InterPro" id="IPR041561">
    <property type="entry name" value="PglD_N"/>
</dbReference>